<keyword evidence="3" id="KW-0539">Nucleus</keyword>
<dbReference type="SUPFAM" id="SSF46689">
    <property type="entry name" value="Homeodomain-like"/>
    <property type="match status" value="1"/>
</dbReference>
<evidence type="ECO:0000313" key="6">
    <source>
        <dbReference type="Proteomes" id="UP000193920"/>
    </source>
</evidence>
<dbReference type="Pfam" id="PF05920">
    <property type="entry name" value="Homeobox_KN"/>
    <property type="match status" value="1"/>
</dbReference>
<gene>
    <name evidence="5" type="ORF">LY90DRAFT_634251</name>
</gene>
<dbReference type="GO" id="GO:0003677">
    <property type="term" value="F:DNA binding"/>
    <property type="evidence" value="ECO:0007669"/>
    <property type="project" value="UniProtKB-KW"/>
</dbReference>
<evidence type="ECO:0000256" key="1">
    <source>
        <dbReference type="ARBA" id="ARBA00023125"/>
    </source>
</evidence>
<comment type="caution">
    <text evidence="5">The sequence shown here is derived from an EMBL/GenBank/DDBJ whole genome shotgun (WGS) entry which is preliminary data.</text>
</comment>
<dbReference type="AlphaFoldDB" id="A0A1Y2FPH4"/>
<dbReference type="InterPro" id="IPR050224">
    <property type="entry name" value="TALE_homeobox"/>
</dbReference>
<accession>A0A1Y2FPH4</accession>
<dbReference type="InterPro" id="IPR008422">
    <property type="entry name" value="KN_HD"/>
</dbReference>
<organism evidence="5 6">
    <name type="scientific">Neocallimastix californiae</name>
    <dbReference type="NCBI Taxonomy" id="1754190"/>
    <lineage>
        <taxon>Eukaryota</taxon>
        <taxon>Fungi</taxon>
        <taxon>Fungi incertae sedis</taxon>
        <taxon>Chytridiomycota</taxon>
        <taxon>Chytridiomycota incertae sedis</taxon>
        <taxon>Neocallimastigomycetes</taxon>
        <taxon>Neocallimastigales</taxon>
        <taxon>Neocallimastigaceae</taxon>
        <taxon>Neocallimastix</taxon>
    </lineage>
</organism>
<name>A0A1Y2FPH4_9FUNG</name>
<dbReference type="EMBL" id="MCOG01000003">
    <property type="protein sequence ID" value="ORY85878.1"/>
    <property type="molecule type" value="Genomic_DNA"/>
</dbReference>
<feature type="domain" description="KN homeodomain" evidence="4">
    <location>
        <begin position="469"/>
        <end position="498"/>
    </location>
</feature>
<evidence type="ECO:0000259" key="4">
    <source>
        <dbReference type="Pfam" id="PF05920"/>
    </source>
</evidence>
<dbReference type="CDD" id="cd00086">
    <property type="entry name" value="homeodomain"/>
    <property type="match status" value="1"/>
</dbReference>
<protein>
    <recommendedName>
        <fullName evidence="4">KN homeodomain domain-containing protein</fullName>
    </recommendedName>
</protein>
<evidence type="ECO:0000313" key="5">
    <source>
        <dbReference type="EMBL" id="ORY85878.1"/>
    </source>
</evidence>
<dbReference type="Proteomes" id="UP000193920">
    <property type="component" value="Unassembled WGS sequence"/>
</dbReference>
<dbReference type="OrthoDB" id="10056939at2759"/>
<dbReference type="Gene3D" id="1.10.10.60">
    <property type="entry name" value="Homeodomain-like"/>
    <property type="match status" value="1"/>
</dbReference>
<dbReference type="InterPro" id="IPR001356">
    <property type="entry name" value="HD"/>
</dbReference>
<dbReference type="STRING" id="1754190.A0A1Y2FPH4"/>
<keyword evidence="6" id="KW-1185">Reference proteome</keyword>
<dbReference type="GO" id="GO:0006355">
    <property type="term" value="P:regulation of DNA-templated transcription"/>
    <property type="evidence" value="ECO:0007669"/>
    <property type="project" value="InterPro"/>
</dbReference>
<reference evidence="5 6" key="1">
    <citation type="submission" date="2016-08" db="EMBL/GenBank/DDBJ databases">
        <title>A Parts List for Fungal Cellulosomes Revealed by Comparative Genomics.</title>
        <authorList>
            <consortium name="DOE Joint Genome Institute"/>
            <person name="Haitjema C.H."/>
            <person name="Gilmore S.P."/>
            <person name="Henske J.K."/>
            <person name="Solomon K.V."/>
            <person name="De Groot R."/>
            <person name="Kuo A."/>
            <person name="Mondo S.J."/>
            <person name="Salamov A.A."/>
            <person name="Labutti K."/>
            <person name="Zhao Z."/>
            <person name="Chiniquy J."/>
            <person name="Barry K."/>
            <person name="Brewer H.M."/>
            <person name="Purvine S.O."/>
            <person name="Wright A.T."/>
            <person name="Boxma B."/>
            <person name="Van Alen T."/>
            <person name="Hackstein J.H."/>
            <person name="Baker S.E."/>
            <person name="Grigoriev I.V."/>
            <person name="O'Malley M.A."/>
        </authorList>
    </citation>
    <scope>NUCLEOTIDE SEQUENCE [LARGE SCALE GENOMIC DNA]</scope>
    <source>
        <strain evidence="5 6">G1</strain>
    </source>
</reference>
<keyword evidence="2" id="KW-0371">Homeobox</keyword>
<sequence>MCFLDCKKSSCLYFTNSWYEIQKVSRTVKSPFSSIFNELDVQHSYLIRMTSQICKPSNPEFQSILRSILFPTRRLIRHIDENYSILCITKNEEKSINHDDISKDKNYELNNLLKELSLSLSSADSSDVNDFNIDHSSYQTEYENERKVDETKYDFSLLSFDDKIIINGIYIMLQHIYQIFKIYFPRYHFDYFFSNLIIRNKNKKEKEGISDISSNFNDCSTQKLSTQIYENPNNYDLCSSYYLNSSNNLNTYLNCNSYNTTFDLSNAIMPNYIPNFNFVNNESKMKINPIECCKKQAFSTFNNTYIPNNKRENEDNIDDQFNDIFFPMKTSFDNNNSFYLNQNTRQYPLSTNITKQDYLISSNNIIPINFSFIPNKNNLSSQLHNTSNSILYRRKGSLCYTPGFDTEKFYEERKSSLLVTRDIGRNKIYITVDEIYKFIDFLETVARKLNCFRVRRILSRGASKYLMKWLKEHEKNPYPTQQEKEMLCKETGLSKKQLMLLLKIIFYPILNFCKNLKMFIL</sequence>
<dbReference type="PANTHER" id="PTHR11850">
    <property type="entry name" value="HOMEOBOX PROTEIN TRANSCRIPTION FACTORS"/>
    <property type="match status" value="1"/>
</dbReference>
<dbReference type="InterPro" id="IPR009057">
    <property type="entry name" value="Homeodomain-like_sf"/>
</dbReference>
<evidence type="ECO:0000256" key="2">
    <source>
        <dbReference type="ARBA" id="ARBA00023155"/>
    </source>
</evidence>
<evidence type="ECO:0000256" key="3">
    <source>
        <dbReference type="ARBA" id="ARBA00023242"/>
    </source>
</evidence>
<keyword evidence="1" id="KW-0238">DNA-binding</keyword>
<proteinExistence type="predicted"/>